<dbReference type="InterPro" id="IPR002347">
    <property type="entry name" value="SDR_fam"/>
</dbReference>
<dbReference type="Pfam" id="PF13561">
    <property type="entry name" value="adh_short_C2"/>
    <property type="match status" value="1"/>
</dbReference>
<dbReference type="Gene3D" id="3.40.50.720">
    <property type="entry name" value="NAD(P)-binding Rossmann-like Domain"/>
    <property type="match status" value="1"/>
</dbReference>
<dbReference type="PRINTS" id="PR00081">
    <property type="entry name" value="GDHRDH"/>
</dbReference>
<organism evidence="3">
    <name type="scientific">freshwater metagenome</name>
    <dbReference type="NCBI Taxonomy" id="449393"/>
    <lineage>
        <taxon>unclassified sequences</taxon>
        <taxon>metagenomes</taxon>
        <taxon>ecological metagenomes</taxon>
    </lineage>
</organism>
<dbReference type="SUPFAM" id="SSF51735">
    <property type="entry name" value="NAD(P)-binding Rossmann-fold domains"/>
    <property type="match status" value="1"/>
</dbReference>
<dbReference type="PANTHER" id="PTHR43477:SF1">
    <property type="entry name" value="DIHYDROANTICAPSIN 7-DEHYDROGENASE"/>
    <property type="match status" value="1"/>
</dbReference>
<dbReference type="PANTHER" id="PTHR43477">
    <property type="entry name" value="DIHYDROANTICAPSIN 7-DEHYDROGENASE"/>
    <property type="match status" value="1"/>
</dbReference>
<accession>A0A6J5YU39</accession>
<gene>
    <name evidence="3" type="ORF">UFOPK3820_00350</name>
</gene>
<dbReference type="InterPro" id="IPR036291">
    <property type="entry name" value="NAD(P)-bd_dom_sf"/>
</dbReference>
<sequence length="243" mass="25661">MTRRIVVSGGGSGIGQACAQWFAARGDEVFIVGRREQKLKDAAGTMGANANFIVADLSNVSGAQIVRDRIGSAKVDVIICAAGGTAAKTPTDLNEIDYEWRADIDQNLMTSVLLVEALRENISRPGGRIIGIGSIGAQLGSGYGGSYGAAKAAMHGWIYWLAQNLAEGDVTANLVNPGFIPDTEFFGERMNEDFRKVRVERSLLKRAGSLEDVADTVGFLASKEAGYITGQIIGVSGGTVFGR</sequence>
<evidence type="ECO:0000256" key="2">
    <source>
        <dbReference type="ARBA" id="ARBA00023002"/>
    </source>
</evidence>
<reference evidence="3" key="1">
    <citation type="submission" date="2020-05" db="EMBL/GenBank/DDBJ databases">
        <authorList>
            <person name="Chiriac C."/>
            <person name="Salcher M."/>
            <person name="Ghai R."/>
            <person name="Kavagutti S V."/>
        </authorList>
    </citation>
    <scope>NUCLEOTIDE SEQUENCE</scope>
</reference>
<keyword evidence="2" id="KW-0560">Oxidoreductase</keyword>
<name>A0A6J5YU39_9ZZZZ</name>
<dbReference type="EMBL" id="CAESAB010000008">
    <property type="protein sequence ID" value="CAB4333056.1"/>
    <property type="molecule type" value="Genomic_DNA"/>
</dbReference>
<proteinExistence type="inferred from homology"/>
<dbReference type="InterPro" id="IPR051122">
    <property type="entry name" value="SDR_DHRS6-like"/>
</dbReference>
<evidence type="ECO:0000313" key="3">
    <source>
        <dbReference type="EMBL" id="CAB4333056.1"/>
    </source>
</evidence>
<evidence type="ECO:0000256" key="1">
    <source>
        <dbReference type="ARBA" id="ARBA00006484"/>
    </source>
</evidence>
<dbReference type="GO" id="GO:0016491">
    <property type="term" value="F:oxidoreductase activity"/>
    <property type="evidence" value="ECO:0007669"/>
    <property type="project" value="UniProtKB-KW"/>
</dbReference>
<protein>
    <submittedName>
        <fullName evidence="3">Unannotated protein</fullName>
    </submittedName>
</protein>
<dbReference type="AlphaFoldDB" id="A0A6J5YU39"/>
<dbReference type="PROSITE" id="PS00061">
    <property type="entry name" value="ADH_SHORT"/>
    <property type="match status" value="1"/>
</dbReference>
<dbReference type="InterPro" id="IPR020904">
    <property type="entry name" value="Sc_DH/Rdtase_CS"/>
</dbReference>
<comment type="similarity">
    <text evidence="1">Belongs to the short-chain dehydrogenases/reductases (SDR) family.</text>
</comment>
<dbReference type="CDD" id="cd05233">
    <property type="entry name" value="SDR_c"/>
    <property type="match status" value="1"/>
</dbReference>
<dbReference type="PROSITE" id="PS51257">
    <property type="entry name" value="PROKAR_LIPOPROTEIN"/>
    <property type="match status" value="1"/>
</dbReference>